<dbReference type="Gene3D" id="2.10.25.10">
    <property type="entry name" value="Laminin"/>
    <property type="match status" value="1"/>
</dbReference>
<feature type="region of interest" description="Disordered" evidence="5">
    <location>
        <begin position="123"/>
        <end position="142"/>
    </location>
</feature>
<keyword evidence="4" id="KW-0175">Coiled coil</keyword>
<feature type="disulfide bond" evidence="3">
    <location>
        <begin position="407"/>
        <end position="420"/>
    </location>
</feature>
<protein>
    <submittedName>
        <fullName evidence="7">(Atlantic silverside) hypothetical protein</fullName>
    </submittedName>
</protein>
<dbReference type="GO" id="GO:0008201">
    <property type="term" value="F:heparin binding"/>
    <property type="evidence" value="ECO:0007669"/>
    <property type="project" value="TreeGrafter"/>
</dbReference>
<dbReference type="CDD" id="cd00185">
    <property type="entry name" value="TNFRSF"/>
    <property type="match status" value="1"/>
</dbReference>
<dbReference type="PROSITE" id="PS50050">
    <property type="entry name" value="TNFR_NGFR_2"/>
    <property type="match status" value="2"/>
</dbReference>
<dbReference type="AlphaFoldDB" id="A0A8S4AZ84"/>
<keyword evidence="1 3" id="KW-1015">Disulfide bond</keyword>
<dbReference type="CDD" id="cd00054">
    <property type="entry name" value="EGF_CA"/>
    <property type="match status" value="1"/>
</dbReference>
<dbReference type="OrthoDB" id="6083769at2759"/>
<evidence type="ECO:0000256" key="3">
    <source>
        <dbReference type="PROSITE-ProRule" id="PRU00206"/>
    </source>
</evidence>
<keyword evidence="8" id="KW-1185">Reference proteome</keyword>
<dbReference type="GO" id="GO:0032502">
    <property type="term" value="P:developmental process"/>
    <property type="evidence" value="ECO:0007669"/>
    <property type="project" value="UniProtKB-ARBA"/>
</dbReference>
<feature type="coiled-coil region" evidence="4">
    <location>
        <begin position="273"/>
        <end position="329"/>
    </location>
</feature>
<feature type="repeat" description="TNFR-Cys" evidence="3">
    <location>
        <begin position="388"/>
        <end position="428"/>
    </location>
</feature>
<comment type="caution">
    <text evidence="3">Lacks conserved residue(s) required for the propagation of feature annotation.</text>
</comment>
<dbReference type="Proteomes" id="UP000677803">
    <property type="component" value="Unassembled WGS sequence"/>
</dbReference>
<evidence type="ECO:0000256" key="2">
    <source>
        <dbReference type="ARBA" id="ARBA00023180"/>
    </source>
</evidence>
<dbReference type="PROSITE" id="PS00652">
    <property type="entry name" value="TNFR_NGFR_1"/>
    <property type="match status" value="1"/>
</dbReference>
<dbReference type="GO" id="GO:0005615">
    <property type="term" value="C:extracellular space"/>
    <property type="evidence" value="ECO:0007669"/>
    <property type="project" value="TreeGrafter"/>
</dbReference>
<keyword evidence="2" id="KW-0325">Glycoprotein</keyword>
<sequence>HVSETQLSAERRVEAIRGGCAFNQSRRYTCTGQYDDPTGSRTLRGHLLTSELLLTSGMATLLEFILLFAIIAPTATQWSRPCVGAHCQGQPHPPAQPRTGQAHPIYQQDARFGQHRARSAPLSPYAVHQPPRGGFTQRDGARKTNPRTITAEVFHPGCAGGTCPSTVSHHPATHDDGNARDCKGFGCKLPSRMRQKQTPCLGEGCVDQAADPGRGNSSPVHVTDRAAQFLGELPDLTSDRGAWIQLTCDMKPGSNEVPSEDALVLQLQLSKSQERLVEALQDQQSEVKELQRLLAEQQGTLVSQQREILEQQRRMYEQMEQVKAQYNVLMDGIKQTSFQNLQGELDSHMEALSGQVRAHRTQQALSLHKVDVEASVMEVGGAPPGCGGCGPEEYCSYSGRGPRCERCTVCPPGFFLVAQCSVHADRICQDRDECLEIADMCGDQQKCLNTPGGFRCHGMTVREASSGMCGHGYFFNSDADECQACSECEGGAAPCTFTADAVCSGPAGGGRRGRGRPLRVRGDGDHGDQGPVSAEDGRLVVRQHGLLWLDGGLALSHGCRSFVQVCLRLNASDGGEGRDLSGVRVEQRERRSLQGASLSGVAEVSPGHALTLLLRSAGQPCNQSGEALQLYDPAAPALSLLWLSHDTGAVAMTAQAAVAAHYHTSYRPAFRTTSTSDPYVAALTHDGRGVRFAEAGAVRFVFQQALYSMGQACVGEGFQLAAYLSRNATAVELTRAFKPGVHYRDTSVSVAGAAAVEPGDTLGFEILAPAQCNVRFFADQSGGVSLLSLVWVPAAISSSLSAAVSSVGLPSGAVRNKPLLFRQTSPRVAQMGLLTATGSADQSRDFVFAQSGTVSVVLDLKLIHSCSLVKVTLHRRSSPQGPGGGGGGVGGQRPVPLAQQVDGQMPEGSQWASLSLRASFQVHNGTAVFFLLDCVRGRVNHISHETGSGVSVLWVAA</sequence>
<dbReference type="InterPro" id="IPR001368">
    <property type="entry name" value="TNFR/NGFR_Cys_rich_reg"/>
</dbReference>
<feature type="domain" description="TNFR-Cys" evidence="6">
    <location>
        <begin position="388"/>
        <end position="428"/>
    </location>
</feature>
<dbReference type="PANTHER" id="PTHR24042">
    <property type="entry name" value="NEL HOMOLOG"/>
    <property type="match status" value="1"/>
</dbReference>
<feature type="domain" description="TNFR-Cys" evidence="6">
    <location>
        <begin position="468"/>
        <end position="503"/>
    </location>
</feature>
<evidence type="ECO:0000313" key="8">
    <source>
        <dbReference type="Proteomes" id="UP000677803"/>
    </source>
</evidence>
<proteinExistence type="predicted"/>
<feature type="disulfide bond" evidence="3">
    <location>
        <begin position="410"/>
        <end position="428"/>
    </location>
</feature>
<accession>A0A8S4AZ84</accession>
<feature type="region of interest" description="Disordered" evidence="5">
    <location>
        <begin position="875"/>
        <end position="895"/>
    </location>
</feature>
<dbReference type="PROSITE" id="PS01187">
    <property type="entry name" value="EGF_CA"/>
    <property type="match status" value="1"/>
</dbReference>
<reference evidence="7" key="1">
    <citation type="submission" date="2021-05" db="EMBL/GenBank/DDBJ databases">
        <authorList>
            <person name="Tigano A."/>
        </authorList>
    </citation>
    <scope>NUCLEOTIDE SEQUENCE</scope>
</reference>
<evidence type="ECO:0000256" key="5">
    <source>
        <dbReference type="SAM" id="MobiDB-lite"/>
    </source>
</evidence>
<feature type="non-terminal residue" evidence="7">
    <location>
        <position position="1"/>
    </location>
</feature>
<feature type="repeat" description="TNFR-Cys" evidence="3">
    <location>
        <begin position="468"/>
        <end position="503"/>
    </location>
</feature>
<dbReference type="InterPro" id="IPR018097">
    <property type="entry name" value="EGF_Ca-bd_CS"/>
</dbReference>
<evidence type="ECO:0000313" key="7">
    <source>
        <dbReference type="EMBL" id="CAG5897079.1"/>
    </source>
</evidence>
<dbReference type="EMBL" id="CAJRST010007779">
    <property type="protein sequence ID" value="CAG5897079.1"/>
    <property type="molecule type" value="Genomic_DNA"/>
</dbReference>
<dbReference type="PANTHER" id="PTHR24042:SF6">
    <property type="entry name" value="SI:CH211-252F13.5"/>
    <property type="match status" value="1"/>
</dbReference>
<evidence type="ECO:0000256" key="1">
    <source>
        <dbReference type="ARBA" id="ARBA00023157"/>
    </source>
</evidence>
<gene>
    <name evidence="7" type="ORF">MMEN_LOCUS8121</name>
</gene>
<comment type="caution">
    <text evidence="7">The sequence shown here is derived from an EMBL/GenBank/DDBJ whole genome shotgun (WGS) entry which is preliminary data.</text>
</comment>
<organism evidence="7 8">
    <name type="scientific">Menidia menidia</name>
    <name type="common">Atlantic silverside</name>
    <dbReference type="NCBI Taxonomy" id="238744"/>
    <lineage>
        <taxon>Eukaryota</taxon>
        <taxon>Metazoa</taxon>
        <taxon>Chordata</taxon>
        <taxon>Craniata</taxon>
        <taxon>Vertebrata</taxon>
        <taxon>Euteleostomi</taxon>
        <taxon>Actinopterygii</taxon>
        <taxon>Neopterygii</taxon>
        <taxon>Teleostei</taxon>
        <taxon>Neoteleostei</taxon>
        <taxon>Acanthomorphata</taxon>
        <taxon>Ovalentaria</taxon>
        <taxon>Atherinomorphae</taxon>
        <taxon>Atheriniformes</taxon>
        <taxon>Atherinopsidae</taxon>
        <taxon>Menidiinae</taxon>
        <taxon>Menidia</taxon>
    </lineage>
</organism>
<evidence type="ECO:0000259" key="6">
    <source>
        <dbReference type="PROSITE" id="PS50050"/>
    </source>
</evidence>
<evidence type="ECO:0000256" key="4">
    <source>
        <dbReference type="SAM" id="Coils"/>
    </source>
</evidence>
<dbReference type="GO" id="GO:0005509">
    <property type="term" value="F:calcium ion binding"/>
    <property type="evidence" value="ECO:0007669"/>
    <property type="project" value="InterPro"/>
</dbReference>
<dbReference type="SMART" id="SM00208">
    <property type="entry name" value="TNFR"/>
    <property type="match status" value="2"/>
</dbReference>
<dbReference type="InterPro" id="IPR051586">
    <property type="entry name" value="PKC-binding_NELL"/>
</dbReference>
<feature type="disulfide bond" evidence="3">
    <location>
        <begin position="389"/>
        <end position="404"/>
    </location>
</feature>
<feature type="compositionally biased region" description="Gly residues" evidence="5">
    <location>
        <begin position="881"/>
        <end position="891"/>
    </location>
</feature>
<dbReference type="Pfam" id="PF00020">
    <property type="entry name" value="TNFR_c6"/>
    <property type="match status" value="2"/>
</dbReference>
<name>A0A8S4AZ84_9TELE</name>
<feature type="region of interest" description="Disordered" evidence="5">
    <location>
        <begin position="507"/>
        <end position="534"/>
    </location>
</feature>